<dbReference type="Proteomes" id="UP000427769">
    <property type="component" value="Chromosome"/>
</dbReference>
<keyword evidence="4" id="KW-0808">Transferase</keyword>
<gene>
    <name evidence="4" type="ORF">DSCW_57720</name>
</gene>
<keyword evidence="4" id="KW-0032">Aminotransferase</keyword>
<dbReference type="GO" id="GO:0030170">
    <property type="term" value="F:pyridoxal phosphate binding"/>
    <property type="evidence" value="ECO:0007669"/>
    <property type="project" value="InterPro"/>
</dbReference>
<dbReference type="SUPFAM" id="SSF53383">
    <property type="entry name" value="PLP-dependent transferases"/>
    <property type="match status" value="1"/>
</dbReference>
<dbReference type="PIRSF" id="PIRSF000521">
    <property type="entry name" value="Transaminase_4ab_Lys_Orn"/>
    <property type="match status" value="1"/>
</dbReference>
<dbReference type="RefSeq" id="WP_155306998.1">
    <property type="nucleotide sequence ID" value="NZ_AP021875.1"/>
</dbReference>
<dbReference type="Gene3D" id="3.90.1150.10">
    <property type="entry name" value="Aspartate Aminotransferase, domain 1"/>
    <property type="match status" value="1"/>
</dbReference>
<dbReference type="InterPro" id="IPR015424">
    <property type="entry name" value="PyrdxlP-dep_Trfase"/>
</dbReference>
<proteinExistence type="inferred from homology"/>
<dbReference type="PANTHER" id="PTHR43094">
    <property type="entry name" value="AMINOTRANSFERASE"/>
    <property type="match status" value="1"/>
</dbReference>
<name>A0A5K7ZC66_9BACT</name>
<dbReference type="AlphaFoldDB" id="A0A5K7ZC66"/>
<dbReference type="OrthoDB" id="9801834at2"/>
<evidence type="ECO:0000256" key="3">
    <source>
        <dbReference type="RuleBase" id="RU003560"/>
    </source>
</evidence>
<dbReference type="Pfam" id="PF00202">
    <property type="entry name" value="Aminotran_3"/>
    <property type="match status" value="1"/>
</dbReference>
<evidence type="ECO:0000313" key="4">
    <source>
        <dbReference type="EMBL" id="BBO78355.1"/>
    </source>
</evidence>
<dbReference type="GO" id="GO:0008483">
    <property type="term" value="F:transaminase activity"/>
    <property type="evidence" value="ECO:0007669"/>
    <property type="project" value="UniProtKB-KW"/>
</dbReference>
<dbReference type="EMBL" id="AP021875">
    <property type="protein sequence ID" value="BBO78355.1"/>
    <property type="molecule type" value="Genomic_DNA"/>
</dbReference>
<evidence type="ECO:0000256" key="2">
    <source>
        <dbReference type="ARBA" id="ARBA00022898"/>
    </source>
</evidence>
<dbReference type="InterPro" id="IPR015421">
    <property type="entry name" value="PyrdxlP-dep_Trfase_major"/>
</dbReference>
<dbReference type="CDD" id="cd00610">
    <property type="entry name" value="OAT_like"/>
    <property type="match status" value="1"/>
</dbReference>
<keyword evidence="5" id="KW-1185">Reference proteome</keyword>
<dbReference type="InterPro" id="IPR015422">
    <property type="entry name" value="PyrdxlP-dep_Trfase_small"/>
</dbReference>
<dbReference type="PANTHER" id="PTHR43094:SF1">
    <property type="entry name" value="AMINOTRANSFERASE CLASS-III"/>
    <property type="match status" value="1"/>
</dbReference>
<evidence type="ECO:0000313" key="5">
    <source>
        <dbReference type="Proteomes" id="UP000427769"/>
    </source>
</evidence>
<evidence type="ECO:0000256" key="1">
    <source>
        <dbReference type="ARBA" id="ARBA00008954"/>
    </source>
</evidence>
<dbReference type="KEGG" id="dwd:DSCW_57720"/>
<sequence length="455" mass="49888">MTVEGDSNLTSYRRQWQSHHIDDETRHWLERDNRGFIRQSLSTPCLNVLTECRRSRLKDLQGRAILDFHGNSAHQIGYAHPRVLAAIRVQLERMPFCPRRYTNIPAIELAEALAALTPDPLGKVLLAPGGTSAVGMALKLARTVTGRFKTISMWDAFHGASLDAISVGGESLFRQGIGPLLPGCEHVPPADLYRCLWDSSGGCETCGLKCARYIEYVLEKEGDVAAVIAEPIRCTAVNPPPPGYWRRVRKACDRHGALLIFDETAVCLGRTGRMFAFEHDAVVPDILVLGKGLGGGVFPLAAMVARTDLDMAPDKALGHYTHEKNPVACAAALATIDVIQSEGLVERSARLGRCAVQRLSVLKEQFDLIGDVRGRGLLFGLDLVENREAKTPAVDSAERILYACLEKGLSFKTSHGSFLTLTPPLTIDEVDLDLALDIIEDAFQTLTESMRNHES</sequence>
<comment type="similarity">
    <text evidence="1 3">Belongs to the class-III pyridoxal-phosphate-dependent aminotransferase family.</text>
</comment>
<reference evidence="4 5" key="1">
    <citation type="submission" date="2019-11" db="EMBL/GenBank/DDBJ databases">
        <title>Comparative genomics of hydrocarbon-degrading Desulfosarcina strains.</title>
        <authorList>
            <person name="Watanabe M."/>
            <person name="Kojima H."/>
            <person name="Fukui M."/>
        </authorList>
    </citation>
    <scope>NUCLEOTIDE SEQUENCE [LARGE SCALE GENOMIC DNA]</scope>
    <source>
        <strain evidence="4 5">PP31</strain>
    </source>
</reference>
<keyword evidence="2 3" id="KW-0663">Pyridoxal phosphate</keyword>
<protein>
    <submittedName>
        <fullName evidence="4">Aspartate aminotransferase family protein</fullName>
    </submittedName>
</protein>
<organism evidence="4 5">
    <name type="scientific">Desulfosarcina widdelii</name>
    <dbReference type="NCBI Taxonomy" id="947919"/>
    <lineage>
        <taxon>Bacteria</taxon>
        <taxon>Pseudomonadati</taxon>
        <taxon>Thermodesulfobacteriota</taxon>
        <taxon>Desulfobacteria</taxon>
        <taxon>Desulfobacterales</taxon>
        <taxon>Desulfosarcinaceae</taxon>
        <taxon>Desulfosarcina</taxon>
    </lineage>
</organism>
<accession>A0A5K7ZC66</accession>
<dbReference type="NCBIfam" id="NF004755">
    <property type="entry name" value="PRK06082.1"/>
    <property type="match status" value="1"/>
</dbReference>
<dbReference type="InterPro" id="IPR005814">
    <property type="entry name" value="Aminotrans_3"/>
</dbReference>
<dbReference type="Gene3D" id="3.40.640.10">
    <property type="entry name" value="Type I PLP-dependent aspartate aminotransferase-like (Major domain)"/>
    <property type="match status" value="1"/>
</dbReference>